<evidence type="ECO:0000256" key="4">
    <source>
        <dbReference type="ARBA" id="ARBA00022679"/>
    </source>
</evidence>
<dbReference type="Pfam" id="PF08447">
    <property type="entry name" value="PAS_3"/>
    <property type="match status" value="2"/>
</dbReference>
<dbReference type="Gene3D" id="3.30.565.10">
    <property type="entry name" value="Histidine kinase-like ATPase, C-terminal domain"/>
    <property type="match status" value="1"/>
</dbReference>
<dbReference type="InterPro" id="IPR052162">
    <property type="entry name" value="Sensor_kinase/Photoreceptor"/>
</dbReference>
<dbReference type="SMART" id="SM00387">
    <property type="entry name" value="HATPase_c"/>
    <property type="match status" value="1"/>
</dbReference>
<dbReference type="InterPro" id="IPR004358">
    <property type="entry name" value="Sig_transdc_His_kin-like_C"/>
</dbReference>
<evidence type="ECO:0000256" key="5">
    <source>
        <dbReference type="ARBA" id="ARBA00022777"/>
    </source>
</evidence>
<dbReference type="Pfam" id="PF08448">
    <property type="entry name" value="PAS_4"/>
    <property type="match status" value="1"/>
</dbReference>
<dbReference type="PANTHER" id="PTHR43304">
    <property type="entry name" value="PHYTOCHROME-LIKE PROTEIN CPH1"/>
    <property type="match status" value="1"/>
</dbReference>
<evidence type="ECO:0000256" key="3">
    <source>
        <dbReference type="ARBA" id="ARBA00022553"/>
    </source>
</evidence>
<dbReference type="InterPro" id="IPR001610">
    <property type="entry name" value="PAC"/>
</dbReference>
<dbReference type="SMART" id="SM00091">
    <property type="entry name" value="PAS"/>
    <property type="match status" value="3"/>
</dbReference>
<evidence type="ECO:0000256" key="2">
    <source>
        <dbReference type="ARBA" id="ARBA00012438"/>
    </source>
</evidence>
<evidence type="ECO:0000313" key="9">
    <source>
        <dbReference type="EMBL" id="GGW25312.1"/>
    </source>
</evidence>
<organism evidence="9 10">
    <name type="scientific">Arenibacter certesii</name>
    <dbReference type="NCBI Taxonomy" id="228955"/>
    <lineage>
        <taxon>Bacteria</taxon>
        <taxon>Pseudomonadati</taxon>
        <taxon>Bacteroidota</taxon>
        <taxon>Flavobacteriia</taxon>
        <taxon>Flavobacteriales</taxon>
        <taxon>Flavobacteriaceae</taxon>
        <taxon>Arenibacter</taxon>
    </lineage>
</organism>
<dbReference type="AlphaFoldDB" id="A0A918IPC6"/>
<accession>A0A918IPC6</accession>
<sequence>MLTIRAITTKTKPLKTPSHSISIKDTPIAIAAVDTNLIITGFSHLWLDELRIKQEDITGKPFFEVVPNSPKSFLKTLKDCLNNPGLSIIEQQHIDAKGKGQWYRWRINRNTNEDGKANGLIITVNNITKLKQTSELLKAAETITRLGGWELDLISESIYWSRITKEIHEVPENYISTLETSINFYKEGENRDKITALINLAINTGKPWDTELKIVTAKGKEIWVRAQGTPEFINGKCVRLFGLFQDIDEAKKLALKNEKNAEKLRLATTVANVGIWELNCQQNTLDWNDQMFSLYGIKKSDFSNNYDNWEKCIHPDDLSRCQHEIKLTLEKSQPYRTQFRVIHPNGNVKHIKAIAALYKDEAGNNLKLVGTNWDITELINIQLKLDKNRESFRGSFESSAVGMALVATDGTWQEINQSLSNSLGYTQEELLKLSFQDITLPEDLEKDLAHMEELIAGKKDSYQLEKRYIHKNGKIVYVILTVTAVRSLSGEISHFISQIVDITERIEADKKSAKLLKITQIQNNSLTNFAYIVSHNLRSHSSNLTMLTQYITEEGDAEERKTIENMLLAATEGLNETVSHLNEVVLITLGAKKNLHKINLLKTITSVRNNVNVLLKEKNIICEINVGNNIEVMAIPAYIDSVLLNLFTNSIKYSSPDRQPKINITTFHNNDDITIEFTDNGLGMDLERHGKKLFGMYKTFHKHKDSKGIGLFISKNQIEAMGGTITAESRVDVGTTFKITLRAPQTP</sequence>
<dbReference type="Pfam" id="PF13426">
    <property type="entry name" value="PAS_9"/>
    <property type="match status" value="1"/>
</dbReference>
<dbReference type="EC" id="2.7.13.3" evidence="2"/>
<dbReference type="CDD" id="cd00130">
    <property type="entry name" value="PAS"/>
    <property type="match status" value="3"/>
</dbReference>
<keyword evidence="3" id="KW-0597">Phosphoprotein</keyword>
<reference evidence="9" key="1">
    <citation type="journal article" date="2014" name="Int. J. Syst. Evol. Microbiol.">
        <title>Complete genome sequence of Corynebacterium casei LMG S-19264T (=DSM 44701T), isolated from a smear-ripened cheese.</title>
        <authorList>
            <consortium name="US DOE Joint Genome Institute (JGI-PGF)"/>
            <person name="Walter F."/>
            <person name="Albersmeier A."/>
            <person name="Kalinowski J."/>
            <person name="Ruckert C."/>
        </authorList>
    </citation>
    <scope>NUCLEOTIDE SEQUENCE</scope>
    <source>
        <strain evidence="9">KCTC 12113</strain>
    </source>
</reference>
<dbReference type="InterPro" id="IPR003594">
    <property type="entry name" value="HATPase_dom"/>
</dbReference>
<dbReference type="GO" id="GO:0004673">
    <property type="term" value="F:protein histidine kinase activity"/>
    <property type="evidence" value="ECO:0007669"/>
    <property type="project" value="UniProtKB-EC"/>
</dbReference>
<dbReference type="InterPro" id="IPR005467">
    <property type="entry name" value="His_kinase_dom"/>
</dbReference>
<keyword evidence="5" id="KW-0418">Kinase</keyword>
<comment type="catalytic activity">
    <reaction evidence="1">
        <text>ATP + protein L-histidine = ADP + protein N-phospho-L-histidine.</text>
        <dbReference type="EC" id="2.7.13.3"/>
    </reaction>
</comment>
<dbReference type="Gene3D" id="3.30.450.20">
    <property type="entry name" value="PAS domain"/>
    <property type="match status" value="4"/>
</dbReference>
<keyword evidence="10" id="KW-1185">Reference proteome</keyword>
<evidence type="ECO:0000259" key="6">
    <source>
        <dbReference type="PROSITE" id="PS50109"/>
    </source>
</evidence>
<dbReference type="EMBL" id="BMWP01000003">
    <property type="protein sequence ID" value="GGW25312.1"/>
    <property type="molecule type" value="Genomic_DNA"/>
</dbReference>
<dbReference type="PROSITE" id="PS50112">
    <property type="entry name" value="PAS"/>
    <property type="match status" value="2"/>
</dbReference>
<dbReference type="SUPFAM" id="SSF55874">
    <property type="entry name" value="ATPase domain of HSP90 chaperone/DNA topoisomerase II/histidine kinase"/>
    <property type="match status" value="1"/>
</dbReference>
<dbReference type="SUPFAM" id="SSF55785">
    <property type="entry name" value="PYP-like sensor domain (PAS domain)"/>
    <property type="match status" value="4"/>
</dbReference>
<feature type="domain" description="PAS" evidence="7">
    <location>
        <begin position="388"/>
        <end position="458"/>
    </location>
</feature>
<dbReference type="InterPro" id="IPR000700">
    <property type="entry name" value="PAS-assoc_C"/>
</dbReference>
<feature type="domain" description="Histidine kinase" evidence="6">
    <location>
        <begin position="532"/>
        <end position="745"/>
    </location>
</feature>
<dbReference type="InterPro" id="IPR013655">
    <property type="entry name" value="PAS_fold_3"/>
</dbReference>
<evidence type="ECO:0000256" key="1">
    <source>
        <dbReference type="ARBA" id="ARBA00000085"/>
    </source>
</evidence>
<dbReference type="PRINTS" id="PR00344">
    <property type="entry name" value="BCTRLSENSOR"/>
</dbReference>
<proteinExistence type="predicted"/>
<dbReference type="InterPro" id="IPR035965">
    <property type="entry name" value="PAS-like_dom_sf"/>
</dbReference>
<comment type="caution">
    <text evidence="9">The sequence shown here is derived from an EMBL/GenBank/DDBJ whole genome shotgun (WGS) entry which is preliminary data.</text>
</comment>
<dbReference type="PANTHER" id="PTHR43304:SF1">
    <property type="entry name" value="PAC DOMAIN-CONTAINING PROTEIN"/>
    <property type="match status" value="1"/>
</dbReference>
<reference evidence="9" key="2">
    <citation type="submission" date="2020-09" db="EMBL/GenBank/DDBJ databases">
        <authorList>
            <person name="Sun Q."/>
            <person name="Kim S."/>
        </authorList>
    </citation>
    <scope>NUCLEOTIDE SEQUENCE</scope>
    <source>
        <strain evidence="9">KCTC 12113</strain>
    </source>
</reference>
<keyword evidence="4" id="KW-0808">Transferase</keyword>
<evidence type="ECO:0000313" key="10">
    <source>
        <dbReference type="Proteomes" id="UP000634668"/>
    </source>
</evidence>
<gene>
    <name evidence="9" type="ORF">GCM10007383_07810</name>
</gene>
<feature type="domain" description="PAC" evidence="8">
    <location>
        <begin position="462"/>
        <end position="514"/>
    </location>
</feature>
<feature type="domain" description="PAS" evidence="7">
    <location>
        <begin position="260"/>
        <end position="332"/>
    </location>
</feature>
<dbReference type="SMART" id="SM00086">
    <property type="entry name" value="PAC"/>
    <property type="match status" value="4"/>
</dbReference>
<protein>
    <recommendedName>
        <fullName evidence="2">histidine kinase</fullName>
        <ecNumber evidence="2">2.7.13.3</ecNumber>
    </recommendedName>
</protein>
<dbReference type="Gene3D" id="2.10.70.100">
    <property type="match status" value="2"/>
</dbReference>
<dbReference type="Pfam" id="PF02518">
    <property type="entry name" value="HATPase_c"/>
    <property type="match status" value="1"/>
</dbReference>
<dbReference type="InterPro" id="IPR013656">
    <property type="entry name" value="PAS_4"/>
</dbReference>
<dbReference type="Proteomes" id="UP000634668">
    <property type="component" value="Unassembled WGS sequence"/>
</dbReference>
<evidence type="ECO:0000259" key="8">
    <source>
        <dbReference type="PROSITE" id="PS50113"/>
    </source>
</evidence>
<dbReference type="NCBIfam" id="TIGR00229">
    <property type="entry name" value="sensory_box"/>
    <property type="match status" value="3"/>
</dbReference>
<evidence type="ECO:0000259" key="7">
    <source>
        <dbReference type="PROSITE" id="PS50112"/>
    </source>
</evidence>
<name>A0A918IPC6_9FLAO</name>
<dbReference type="PROSITE" id="PS50109">
    <property type="entry name" value="HIS_KIN"/>
    <property type="match status" value="1"/>
</dbReference>
<feature type="domain" description="PAC" evidence="8">
    <location>
        <begin position="335"/>
        <end position="387"/>
    </location>
</feature>
<dbReference type="InterPro" id="IPR036890">
    <property type="entry name" value="HATPase_C_sf"/>
</dbReference>
<dbReference type="PROSITE" id="PS50113">
    <property type="entry name" value="PAC"/>
    <property type="match status" value="2"/>
</dbReference>
<dbReference type="InterPro" id="IPR000014">
    <property type="entry name" value="PAS"/>
</dbReference>